<feature type="region of interest" description="Disordered" evidence="2">
    <location>
        <begin position="147"/>
        <end position="176"/>
    </location>
</feature>
<evidence type="ECO:0000313" key="4">
    <source>
        <dbReference type="Proteomes" id="UP000193498"/>
    </source>
</evidence>
<evidence type="ECO:0000256" key="2">
    <source>
        <dbReference type="SAM" id="MobiDB-lite"/>
    </source>
</evidence>
<dbReference type="Proteomes" id="UP000193498">
    <property type="component" value="Unassembled WGS sequence"/>
</dbReference>
<comment type="caution">
    <text evidence="3">The sequence shown here is derived from an EMBL/GenBank/DDBJ whole genome shotgun (WGS) entry which is preliminary data.</text>
</comment>
<name>A0A1Y1Z3Q8_9FUNG</name>
<organism evidence="3 4">
    <name type="scientific">Basidiobolus meristosporus CBS 931.73</name>
    <dbReference type="NCBI Taxonomy" id="1314790"/>
    <lineage>
        <taxon>Eukaryota</taxon>
        <taxon>Fungi</taxon>
        <taxon>Fungi incertae sedis</taxon>
        <taxon>Zoopagomycota</taxon>
        <taxon>Entomophthoromycotina</taxon>
        <taxon>Basidiobolomycetes</taxon>
        <taxon>Basidiobolales</taxon>
        <taxon>Basidiobolaceae</taxon>
        <taxon>Basidiobolus</taxon>
    </lineage>
</organism>
<evidence type="ECO:0000313" key="3">
    <source>
        <dbReference type="EMBL" id="ORY04485.1"/>
    </source>
</evidence>
<proteinExistence type="predicted"/>
<dbReference type="OrthoDB" id="7459479at2759"/>
<reference evidence="3 4" key="1">
    <citation type="submission" date="2016-07" db="EMBL/GenBank/DDBJ databases">
        <title>Pervasive Adenine N6-methylation of Active Genes in Fungi.</title>
        <authorList>
            <consortium name="DOE Joint Genome Institute"/>
            <person name="Mondo S.J."/>
            <person name="Dannebaum R.O."/>
            <person name="Kuo R.C."/>
            <person name="Labutti K."/>
            <person name="Haridas S."/>
            <person name="Kuo A."/>
            <person name="Salamov A."/>
            <person name="Ahrendt S.R."/>
            <person name="Lipzen A."/>
            <person name="Sullivan W."/>
            <person name="Andreopoulos W.B."/>
            <person name="Clum A."/>
            <person name="Lindquist E."/>
            <person name="Daum C."/>
            <person name="Ramamoorthy G.K."/>
            <person name="Gryganskyi A."/>
            <person name="Culley D."/>
            <person name="Magnuson J.K."/>
            <person name="James T.Y."/>
            <person name="O'Malley M.A."/>
            <person name="Stajich J.E."/>
            <person name="Spatafora J.W."/>
            <person name="Visel A."/>
            <person name="Grigoriev I.V."/>
        </authorList>
    </citation>
    <scope>NUCLEOTIDE SEQUENCE [LARGE SCALE GENOMIC DNA]</scope>
    <source>
        <strain evidence="3 4">CBS 931.73</strain>
    </source>
</reference>
<gene>
    <name evidence="3" type="ORF">K493DRAFT_345553</name>
</gene>
<accession>A0A1Y1Z3Q8</accession>
<dbReference type="EMBL" id="MCFE01000034">
    <property type="protein sequence ID" value="ORY04485.1"/>
    <property type="molecule type" value="Genomic_DNA"/>
</dbReference>
<protein>
    <submittedName>
        <fullName evidence="3">Uncharacterized protein</fullName>
    </submittedName>
</protein>
<evidence type="ECO:0000256" key="1">
    <source>
        <dbReference type="SAM" id="Coils"/>
    </source>
</evidence>
<sequence length="228" mass="26858">MLQQKLTILSQLRKEMDILERVNSAAAESISQEEERRRFQAMLRKKREYILRLKDLTKECQDIPWSGIEPPTPLVGFAGLATSKIECIARYDEVSLEEVGLLWRTFKLGDTMKLLGTFEGVEYFFRTHCLLPERVFWGRKEKRPSQKDEAPVRVQRRRKLNLSEEDPHSNEEKQSHRLRAKHLVDWVLDVAGGRDNISFELHTKRVIRTSLVEPREMKISKAQRKFLK</sequence>
<keyword evidence="4" id="KW-1185">Reference proteome</keyword>
<dbReference type="InParanoid" id="A0A1Y1Z3Q8"/>
<feature type="compositionally biased region" description="Basic and acidic residues" evidence="2">
    <location>
        <begin position="161"/>
        <end position="175"/>
    </location>
</feature>
<dbReference type="AlphaFoldDB" id="A0A1Y1Z3Q8"/>
<keyword evidence="1" id="KW-0175">Coiled coil</keyword>
<feature type="coiled-coil region" evidence="1">
    <location>
        <begin position="2"/>
        <end position="59"/>
    </location>
</feature>